<protein>
    <submittedName>
        <fullName evidence="2">Uncharacterized protein</fullName>
    </submittedName>
</protein>
<evidence type="ECO:0000313" key="3">
    <source>
        <dbReference type="Proteomes" id="UP000008493"/>
    </source>
</evidence>
<sequence>MSENQKSPDQEIRLIFIEWDWVISHISHISPPTTILCQQKTLSAIFVINHSVLRVSDDIASAIFVVNHSVLRISDDITLRLQLDVWTFQPPHVLEPILRSETLLYHTFSSIIGDEPLDCDSRIQSPISPILVLIEHHDNNEESTRSSVSSENQRQSNVDSDLSEVPNNPPNPHPFLSDYILTEYHPHLGRESTTHSLSDYGHQRSSEIPPTKEP</sequence>
<accession>K5WI77</accession>
<dbReference type="GeneID" id="18827749"/>
<feature type="compositionally biased region" description="Basic and acidic residues" evidence="1">
    <location>
        <begin position="201"/>
        <end position="214"/>
    </location>
</feature>
<reference evidence="3" key="1">
    <citation type="journal article" date="2012" name="Proc. Natl. Acad. Sci. U.S.A.">
        <title>Genome sequence of the button mushroom Agaricus bisporus reveals mechanisms governing adaptation to a humic-rich ecological niche.</title>
        <authorList>
            <person name="Morin E."/>
            <person name="Kohler A."/>
            <person name="Baker A.R."/>
            <person name="Foulongne-Oriol M."/>
            <person name="Lombard V."/>
            <person name="Nagy L.G."/>
            <person name="Ohm R.A."/>
            <person name="Patyshakuliyeva A."/>
            <person name="Brun A."/>
            <person name="Aerts A.L."/>
            <person name="Bailey A.M."/>
            <person name="Billette C."/>
            <person name="Coutinho P.M."/>
            <person name="Deakin G."/>
            <person name="Doddapaneni H."/>
            <person name="Floudas D."/>
            <person name="Grimwood J."/>
            <person name="Hilden K."/>
            <person name="Kuees U."/>
            <person name="LaButti K.M."/>
            <person name="Lapidus A."/>
            <person name="Lindquist E.A."/>
            <person name="Lucas S.M."/>
            <person name="Murat C."/>
            <person name="Riley R.W."/>
            <person name="Salamov A.A."/>
            <person name="Schmutz J."/>
            <person name="Subramanian V."/>
            <person name="Woesten H.A.B."/>
            <person name="Xu J."/>
            <person name="Eastwood D.C."/>
            <person name="Foster G.D."/>
            <person name="Sonnenberg A.S."/>
            <person name="Cullen D."/>
            <person name="de Vries R.P."/>
            <person name="Lundell T."/>
            <person name="Hibbett D.S."/>
            <person name="Henrissat B."/>
            <person name="Burton K.S."/>
            <person name="Kerrigan R.W."/>
            <person name="Challen M.P."/>
            <person name="Grigoriev I.V."/>
            <person name="Martin F."/>
        </authorList>
    </citation>
    <scope>NUCLEOTIDE SEQUENCE [LARGE SCALE GENOMIC DNA]</scope>
    <source>
        <strain evidence="3">JB137-S8 / ATCC MYA-4627 / FGSC 10392</strain>
    </source>
</reference>
<keyword evidence="3" id="KW-1185">Reference proteome</keyword>
<dbReference type="RefSeq" id="XP_007334372.1">
    <property type="nucleotide sequence ID" value="XM_007334310.1"/>
</dbReference>
<dbReference type="AlphaFoldDB" id="K5WI77"/>
<dbReference type="InParanoid" id="K5WI77"/>
<feature type="compositionally biased region" description="Basic and acidic residues" evidence="1">
    <location>
        <begin position="184"/>
        <end position="193"/>
    </location>
</feature>
<proteinExistence type="predicted"/>
<dbReference type="HOGENOM" id="CLU_1288578_0_0_1"/>
<feature type="region of interest" description="Disordered" evidence="1">
    <location>
        <begin position="139"/>
        <end position="214"/>
    </location>
</feature>
<evidence type="ECO:0000256" key="1">
    <source>
        <dbReference type="SAM" id="MobiDB-lite"/>
    </source>
</evidence>
<gene>
    <name evidence="2" type="ORF">AGABI1DRAFT_132681</name>
</gene>
<dbReference type="Proteomes" id="UP000008493">
    <property type="component" value="Unassembled WGS sequence"/>
</dbReference>
<organism evidence="2 3">
    <name type="scientific">Agaricus bisporus var. burnettii (strain JB137-S8 / ATCC MYA-4627 / FGSC 10392)</name>
    <name type="common">White button mushroom</name>
    <dbReference type="NCBI Taxonomy" id="597362"/>
    <lineage>
        <taxon>Eukaryota</taxon>
        <taxon>Fungi</taxon>
        <taxon>Dikarya</taxon>
        <taxon>Basidiomycota</taxon>
        <taxon>Agaricomycotina</taxon>
        <taxon>Agaricomycetes</taxon>
        <taxon>Agaricomycetidae</taxon>
        <taxon>Agaricales</taxon>
        <taxon>Agaricineae</taxon>
        <taxon>Agaricaceae</taxon>
        <taxon>Agaricus</taxon>
    </lineage>
</organism>
<dbReference type="EMBL" id="JH971422">
    <property type="protein sequence ID" value="EKM74986.1"/>
    <property type="molecule type" value="Genomic_DNA"/>
</dbReference>
<name>K5WI77_AGABU</name>
<feature type="compositionally biased region" description="Polar residues" evidence="1">
    <location>
        <begin position="145"/>
        <end position="160"/>
    </location>
</feature>
<evidence type="ECO:0000313" key="2">
    <source>
        <dbReference type="EMBL" id="EKM74986.1"/>
    </source>
</evidence>
<dbReference type="KEGG" id="abp:AGABI1DRAFT132681"/>